<dbReference type="InterPro" id="IPR039420">
    <property type="entry name" value="WalR-like"/>
</dbReference>
<dbReference type="Pfam" id="PF00196">
    <property type="entry name" value="GerE"/>
    <property type="match status" value="1"/>
</dbReference>
<dbReference type="InterPro" id="IPR036388">
    <property type="entry name" value="WH-like_DNA-bd_sf"/>
</dbReference>
<reference evidence="3 4" key="1">
    <citation type="submission" date="2016-09" db="EMBL/GenBank/DDBJ databases">
        <title>Couchioplanes caeruleus draft genome sequence.</title>
        <authorList>
            <person name="Sheehan J."/>
            <person name="Caffrey P."/>
        </authorList>
    </citation>
    <scope>NUCLEOTIDE SEQUENCE [LARGE SCALE GENOMIC DNA]</scope>
    <source>
        <strain evidence="3 4">DSM 43634</strain>
    </source>
</reference>
<comment type="caution">
    <text evidence="3">The sequence shown here is derived from an EMBL/GenBank/DDBJ whole genome shotgun (WGS) entry which is preliminary data.</text>
</comment>
<dbReference type="InterPro" id="IPR000792">
    <property type="entry name" value="Tscrpt_reg_LuxR_C"/>
</dbReference>
<evidence type="ECO:0000259" key="2">
    <source>
        <dbReference type="PROSITE" id="PS50043"/>
    </source>
</evidence>
<protein>
    <recommendedName>
        <fullName evidence="2">HTH luxR-type domain-containing protein</fullName>
    </recommendedName>
</protein>
<dbReference type="GO" id="GO:0003677">
    <property type="term" value="F:DNA binding"/>
    <property type="evidence" value="ECO:0007669"/>
    <property type="project" value="UniProtKB-KW"/>
</dbReference>
<evidence type="ECO:0000256" key="1">
    <source>
        <dbReference type="ARBA" id="ARBA00023125"/>
    </source>
</evidence>
<dbReference type="AlphaFoldDB" id="A0A1K0GXQ2"/>
<dbReference type="SMART" id="SM00421">
    <property type="entry name" value="HTH_LUXR"/>
    <property type="match status" value="1"/>
</dbReference>
<organism evidence="3 4">
    <name type="scientific">Couchioplanes caeruleus subsp. caeruleus</name>
    <dbReference type="NCBI Taxonomy" id="56427"/>
    <lineage>
        <taxon>Bacteria</taxon>
        <taxon>Bacillati</taxon>
        <taxon>Actinomycetota</taxon>
        <taxon>Actinomycetes</taxon>
        <taxon>Micromonosporales</taxon>
        <taxon>Micromonosporaceae</taxon>
        <taxon>Couchioplanes</taxon>
    </lineage>
</organism>
<dbReference type="Proteomes" id="UP000182486">
    <property type="component" value="Unassembled WGS sequence"/>
</dbReference>
<dbReference type="SUPFAM" id="SSF46894">
    <property type="entry name" value="C-terminal effector domain of the bipartite response regulators"/>
    <property type="match status" value="1"/>
</dbReference>
<dbReference type="EMBL" id="MEIA01000109">
    <property type="protein sequence ID" value="OJF14211.1"/>
    <property type="molecule type" value="Genomic_DNA"/>
</dbReference>
<gene>
    <name evidence="3" type="ORF">BG844_11175</name>
</gene>
<dbReference type="PANTHER" id="PTHR43214">
    <property type="entry name" value="TWO-COMPONENT RESPONSE REGULATOR"/>
    <property type="match status" value="1"/>
</dbReference>
<dbReference type="CDD" id="cd06170">
    <property type="entry name" value="LuxR_C_like"/>
    <property type="match status" value="1"/>
</dbReference>
<evidence type="ECO:0000313" key="3">
    <source>
        <dbReference type="EMBL" id="OJF14211.1"/>
    </source>
</evidence>
<dbReference type="GO" id="GO:0006355">
    <property type="term" value="P:regulation of DNA-templated transcription"/>
    <property type="evidence" value="ECO:0007669"/>
    <property type="project" value="InterPro"/>
</dbReference>
<dbReference type="PRINTS" id="PR00038">
    <property type="entry name" value="HTHLUXR"/>
</dbReference>
<keyword evidence="4" id="KW-1185">Reference proteome</keyword>
<evidence type="ECO:0000313" key="4">
    <source>
        <dbReference type="Proteomes" id="UP000182486"/>
    </source>
</evidence>
<dbReference type="PROSITE" id="PS50043">
    <property type="entry name" value="HTH_LUXR_2"/>
    <property type="match status" value="1"/>
</dbReference>
<sequence>MTGTGLDNRILDLVLAAMADLDEDRDVWPRLFDELTSHFGVTIGGVLDIDRPGLTTSTVAVWPDWAARIRVTAEENMAYPLVRHYGRRCDPLPRTLDDVVDECRWRSAARFGRMRREFGGAGHHLMVPLSWSSSEVRLFGIGRPDGNFTESEQLKVRRLQRALTALDRHQNTISGWRAARVTDPPDAEQRVGDHGITPRELAVLCLFAKGLSINAAGRRLGISPRTVAKHQENLQRKLATPDRLNTVLCAQRLGLVPGKTARA</sequence>
<name>A0A1K0GXQ2_9ACTN</name>
<feature type="domain" description="HTH luxR-type" evidence="2">
    <location>
        <begin position="189"/>
        <end position="254"/>
    </location>
</feature>
<accession>A0A1K0GXQ2</accession>
<proteinExistence type="predicted"/>
<dbReference type="Gene3D" id="1.10.10.10">
    <property type="entry name" value="Winged helix-like DNA-binding domain superfamily/Winged helix DNA-binding domain"/>
    <property type="match status" value="1"/>
</dbReference>
<keyword evidence="1" id="KW-0238">DNA-binding</keyword>
<dbReference type="InterPro" id="IPR016032">
    <property type="entry name" value="Sig_transdc_resp-reg_C-effctor"/>
</dbReference>